<organism evidence="6">
    <name type="scientific">Hokovirus HKV1</name>
    <dbReference type="NCBI Taxonomy" id="1977638"/>
    <lineage>
        <taxon>Viruses</taxon>
        <taxon>Varidnaviria</taxon>
        <taxon>Bamfordvirae</taxon>
        <taxon>Nucleocytoviricota</taxon>
        <taxon>Megaviricetes</taxon>
        <taxon>Imitervirales</taxon>
        <taxon>Mimiviridae</taxon>
        <taxon>Klosneuvirinae</taxon>
        <taxon>Hokovirus</taxon>
    </lineage>
</organism>
<dbReference type="InterPro" id="IPR018394">
    <property type="entry name" value="DNA_photolyase_1_CS_C"/>
</dbReference>
<evidence type="ECO:0000259" key="5">
    <source>
        <dbReference type="PROSITE" id="PS51645"/>
    </source>
</evidence>
<gene>
    <name evidence="6" type="ORF">Hokovirus_3_132</name>
</gene>
<dbReference type="GO" id="GO:0003904">
    <property type="term" value="F:deoxyribodipyrimidine photo-lyase activity"/>
    <property type="evidence" value="ECO:0007669"/>
    <property type="project" value="TreeGrafter"/>
</dbReference>
<dbReference type="PROSITE" id="PS00691">
    <property type="entry name" value="DNA_PHOTOLYASES_1_2"/>
    <property type="match status" value="1"/>
</dbReference>
<keyword evidence="6" id="KW-0456">Lyase</keyword>
<proteinExistence type="predicted"/>
<dbReference type="Gene3D" id="1.25.40.80">
    <property type="match status" value="1"/>
</dbReference>
<protein>
    <submittedName>
        <fullName evidence="6">Deoxyribodipyrimidine photolyase</fullName>
    </submittedName>
</protein>
<dbReference type="EMBL" id="KY684105">
    <property type="protein sequence ID" value="ARF10859.1"/>
    <property type="molecule type" value="Genomic_DNA"/>
</dbReference>
<dbReference type="PROSITE" id="PS00394">
    <property type="entry name" value="DNA_PHOTOLYASES_1_1"/>
    <property type="match status" value="1"/>
</dbReference>
<evidence type="ECO:0000256" key="4">
    <source>
        <dbReference type="ARBA" id="ARBA00022991"/>
    </source>
</evidence>
<evidence type="ECO:0000313" key="6">
    <source>
        <dbReference type="EMBL" id="ARF10859.1"/>
    </source>
</evidence>
<dbReference type="InterPro" id="IPR005101">
    <property type="entry name" value="Cryptochr/Photolyase_FAD-bd"/>
</dbReference>
<accession>A0A1V0SGL1</accession>
<dbReference type="SUPFAM" id="SSF52425">
    <property type="entry name" value="Cryptochrome/photolyase, N-terminal domain"/>
    <property type="match status" value="1"/>
</dbReference>
<keyword evidence="3" id="KW-0274">FAD</keyword>
<dbReference type="SUPFAM" id="SSF48173">
    <property type="entry name" value="Cryptochrome/photolyase FAD-binding domain"/>
    <property type="match status" value="1"/>
</dbReference>
<name>A0A1V0SGL1_9VIRU</name>
<evidence type="ECO:0000256" key="2">
    <source>
        <dbReference type="ARBA" id="ARBA00022630"/>
    </source>
</evidence>
<dbReference type="InterPro" id="IPR014729">
    <property type="entry name" value="Rossmann-like_a/b/a_fold"/>
</dbReference>
<dbReference type="PROSITE" id="PS51645">
    <property type="entry name" value="PHR_CRY_ALPHA_BETA"/>
    <property type="match status" value="1"/>
</dbReference>
<dbReference type="GO" id="GO:0003677">
    <property type="term" value="F:DNA binding"/>
    <property type="evidence" value="ECO:0007669"/>
    <property type="project" value="TreeGrafter"/>
</dbReference>
<sequence length="458" mass="54358">MKKHNTSLFIFRRDLRLYDNTALINASKNSNMVIPIFIFTKDQLINNPYKSDNCVQFMMSCLDNLDQMLKKHNSKLYYFFGDNDTIIKKIIKNNKIDAIYLNSDYTPFSIKRDENIKEICLNNNIEFCPYEDVLLLPINHVKTKQDTTYTKFTPYFNAAKKIKINLPNTYTCKNFINKKTKIIGTFEGDKSKFYKNNPNIAFLAQDYINVLANIKNFKEYNKNRNNLNYETTHLSAYIKFGIVSIRQVYEKFLELGKNNDLIKQLFWRDFYYNIAFNYNYIFSKKGNLKKNYDNIKWPNNNTYYKKWCEGLTGYPVVDACMRQLNASGYMHNRGRLITSSFLIKILLVDWKKGELYFANKLIDYDPSLNTGNWGWSSGSGADAQPYFRIFNPWLQSAKYDKDATYIKKWIPELKDVPSKDIHNWYLEYDKYKNINYVKPIVDYKTQKKLALKLYKSAY</sequence>
<dbReference type="Pfam" id="PF00875">
    <property type="entry name" value="DNA_photolyase"/>
    <property type="match status" value="1"/>
</dbReference>
<evidence type="ECO:0000256" key="3">
    <source>
        <dbReference type="ARBA" id="ARBA00022827"/>
    </source>
</evidence>
<feature type="domain" description="Photolyase/cryptochrome alpha/beta" evidence="5">
    <location>
        <begin position="5"/>
        <end position="135"/>
    </location>
</feature>
<keyword evidence="4" id="KW-0157">Chromophore</keyword>
<dbReference type="PANTHER" id="PTHR11455">
    <property type="entry name" value="CRYPTOCHROME"/>
    <property type="match status" value="1"/>
</dbReference>
<dbReference type="GO" id="GO:0071949">
    <property type="term" value="F:FAD binding"/>
    <property type="evidence" value="ECO:0007669"/>
    <property type="project" value="TreeGrafter"/>
</dbReference>
<keyword evidence="2" id="KW-0285">Flavoprotein</keyword>
<dbReference type="InterPro" id="IPR006050">
    <property type="entry name" value="DNA_photolyase_N"/>
</dbReference>
<dbReference type="PRINTS" id="PR00147">
    <property type="entry name" value="DNAPHOTLYASE"/>
</dbReference>
<dbReference type="GO" id="GO:0006950">
    <property type="term" value="P:response to stress"/>
    <property type="evidence" value="ECO:0007669"/>
    <property type="project" value="UniProtKB-ARBA"/>
</dbReference>
<comment type="cofactor">
    <cofactor evidence="1">
        <name>FAD</name>
        <dbReference type="ChEBI" id="CHEBI:57692"/>
    </cofactor>
</comment>
<reference evidence="6" key="1">
    <citation type="journal article" date="2017" name="Science">
        <title>Giant viruses with an expanded complement of translation system components.</title>
        <authorList>
            <person name="Schulz F."/>
            <person name="Yutin N."/>
            <person name="Ivanova N.N."/>
            <person name="Ortega D.R."/>
            <person name="Lee T.K."/>
            <person name="Vierheilig J."/>
            <person name="Daims H."/>
            <person name="Horn M."/>
            <person name="Wagner M."/>
            <person name="Jensen G.J."/>
            <person name="Kyrpides N.C."/>
            <person name="Koonin E.V."/>
            <person name="Woyke T."/>
        </authorList>
    </citation>
    <scope>NUCLEOTIDE SEQUENCE</scope>
    <source>
        <strain evidence="6">HKV1</strain>
    </source>
</reference>
<dbReference type="Gene3D" id="3.40.50.620">
    <property type="entry name" value="HUPs"/>
    <property type="match status" value="1"/>
</dbReference>
<dbReference type="Gene3D" id="1.10.579.10">
    <property type="entry name" value="DNA Cyclobutane Dipyrimidine Photolyase, subunit A, domain 3"/>
    <property type="match status" value="1"/>
</dbReference>
<evidence type="ECO:0000256" key="1">
    <source>
        <dbReference type="ARBA" id="ARBA00001974"/>
    </source>
</evidence>
<dbReference type="Pfam" id="PF03441">
    <property type="entry name" value="FAD_binding_7"/>
    <property type="match status" value="1"/>
</dbReference>
<dbReference type="InterPro" id="IPR036155">
    <property type="entry name" value="Crypto/Photolyase_N_sf"/>
</dbReference>
<dbReference type="InterPro" id="IPR036134">
    <property type="entry name" value="Crypto/Photolyase_FAD-like_sf"/>
</dbReference>
<dbReference type="InterPro" id="IPR002081">
    <property type="entry name" value="Cryptochrome/DNA_photolyase_1"/>
</dbReference>
<dbReference type="GO" id="GO:0006139">
    <property type="term" value="P:nucleobase-containing compound metabolic process"/>
    <property type="evidence" value="ECO:0007669"/>
    <property type="project" value="UniProtKB-ARBA"/>
</dbReference>
<dbReference type="PANTHER" id="PTHR11455:SF9">
    <property type="entry name" value="CRYPTOCHROME CIRCADIAN CLOCK 5 ISOFORM X1"/>
    <property type="match status" value="1"/>
</dbReference>